<evidence type="ECO:0000259" key="6">
    <source>
        <dbReference type="PROSITE" id="PS51294"/>
    </source>
</evidence>
<evidence type="ECO:0000313" key="7">
    <source>
        <dbReference type="EMBL" id="CAL5002665.1"/>
    </source>
</evidence>
<dbReference type="PANTHER" id="PTHR31499:SF79">
    <property type="entry name" value="HTH MYB-TYPE DOMAIN-CONTAINING PROTEIN"/>
    <property type="match status" value="1"/>
</dbReference>
<dbReference type="NCBIfam" id="TIGR01557">
    <property type="entry name" value="myb_SHAQKYF"/>
    <property type="match status" value="1"/>
</dbReference>
<dbReference type="Gene3D" id="1.10.10.60">
    <property type="entry name" value="Homeodomain-like"/>
    <property type="match status" value="1"/>
</dbReference>
<feature type="region of interest" description="Disordered" evidence="5">
    <location>
        <begin position="184"/>
        <end position="279"/>
    </location>
</feature>
<feature type="compositionally biased region" description="Polar residues" evidence="5">
    <location>
        <begin position="1"/>
        <end position="19"/>
    </location>
</feature>
<dbReference type="PANTHER" id="PTHR31499">
    <property type="entry name" value="MYB FAMILY TRANSCRIPTION FACTOR PHL11"/>
    <property type="match status" value="1"/>
</dbReference>
<evidence type="ECO:0000256" key="5">
    <source>
        <dbReference type="SAM" id="MobiDB-lite"/>
    </source>
</evidence>
<name>A0ABC9BJH2_9POAL</name>
<dbReference type="SUPFAM" id="SSF46689">
    <property type="entry name" value="Homeodomain-like"/>
    <property type="match status" value="1"/>
</dbReference>
<dbReference type="Pfam" id="PF00249">
    <property type="entry name" value="Myb_DNA-binding"/>
    <property type="match status" value="1"/>
</dbReference>
<dbReference type="EMBL" id="OZ075136">
    <property type="protein sequence ID" value="CAL5002665.1"/>
    <property type="molecule type" value="Genomic_DNA"/>
</dbReference>
<dbReference type="GO" id="GO:0003677">
    <property type="term" value="F:DNA binding"/>
    <property type="evidence" value="ECO:0007669"/>
    <property type="project" value="UniProtKB-KW"/>
</dbReference>
<dbReference type="InterPro" id="IPR025756">
    <property type="entry name" value="Myb_CC_LHEQLE"/>
</dbReference>
<dbReference type="InterPro" id="IPR017930">
    <property type="entry name" value="Myb_dom"/>
</dbReference>
<keyword evidence="2" id="KW-0238">DNA-binding</keyword>
<keyword evidence="1" id="KW-0805">Transcription regulation</keyword>
<keyword evidence="8" id="KW-1185">Reference proteome</keyword>
<reference evidence="7" key="1">
    <citation type="submission" date="2024-10" db="EMBL/GenBank/DDBJ databases">
        <authorList>
            <person name="Ryan C."/>
        </authorList>
    </citation>
    <scope>NUCLEOTIDE SEQUENCE [LARGE SCALE GENOMIC DNA]</scope>
</reference>
<feature type="compositionally biased region" description="Basic and acidic residues" evidence="5">
    <location>
        <begin position="218"/>
        <end position="235"/>
    </location>
</feature>
<sequence length="302" mass="33123">MYQPNPISSIGPTQSNPTAHDQMGPGDVAAHNGGNNNPNMAARQRLRWTNELHDRFVEAVTQLGGPDRATPKGVLRIMGVPGLTIYHVKSHLQKYRLAKYIPDPSADDNKAEKKDPGDLLAALEGSSTVQISEALKLQMEVQKRLHEQLEVQRQLQLRIEAQGKYLQKIIEEQQRINGAGASTATLSEQLPDSEKTNPSTPVPTSESPLQAVPFNKDNGNRVEPMKSASHDDLPHGEPLTPDSNCRTGSPTLSPKHERPAKRQRGSSDGTPLAEDDFALPHHIFESSTGSEFQQCSMPYSSH</sequence>
<dbReference type="Pfam" id="PF14379">
    <property type="entry name" value="Myb_CC_LHEQLE"/>
    <property type="match status" value="1"/>
</dbReference>
<evidence type="ECO:0000256" key="4">
    <source>
        <dbReference type="ARBA" id="ARBA00023242"/>
    </source>
</evidence>
<dbReference type="InterPro" id="IPR009057">
    <property type="entry name" value="Homeodomain-like_sf"/>
</dbReference>
<dbReference type="InterPro" id="IPR001005">
    <property type="entry name" value="SANT/Myb"/>
</dbReference>
<dbReference type="Proteomes" id="UP001497457">
    <property type="component" value="Chromosome 26rd"/>
</dbReference>
<organism evidence="7 8">
    <name type="scientific">Urochloa decumbens</name>
    <dbReference type="NCBI Taxonomy" id="240449"/>
    <lineage>
        <taxon>Eukaryota</taxon>
        <taxon>Viridiplantae</taxon>
        <taxon>Streptophyta</taxon>
        <taxon>Embryophyta</taxon>
        <taxon>Tracheophyta</taxon>
        <taxon>Spermatophyta</taxon>
        <taxon>Magnoliopsida</taxon>
        <taxon>Liliopsida</taxon>
        <taxon>Poales</taxon>
        <taxon>Poaceae</taxon>
        <taxon>PACMAD clade</taxon>
        <taxon>Panicoideae</taxon>
        <taxon>Panicodae</taxon>
        <taxon>Paniceae</taxon>
        <taxon>Melinidinae</taxon>
        <taxon>Urochloa</taxon>
    </lineage>
</organism>
<gene>
    <name evidence="7" type="ORF">URODEC1_LOCUS66059</name>
</gene>
<evidence type="ECO:0000256" key="1">
    <source>
        <dbReference type="ARBA" id="ARBA00023015"/>
    </source>
</evidence>
<feature type="compositionally biased region" description="Polar residues" evidence="5">
    <location>
        <begin position="241"/>
        <end position="252"/>
    </location>
</feature>
<dbReference type="PROSITE" id="PS51294">
    <property type="entry name" value="HTH_MYB"/>
    <property type="match status" value="1"/>
</dbReference>
<evidence type="ECO:0000256" key="2">
    <source>
        <dbReference type="ARBA" id="ARBA00023125"/>
    </source>
</evidence>
<protein>
    <recommendedName>
        <fullName evidence="6">HTH myb-type domain-containing protein</fullName>
    </recommendedName>
</protein>
<proteinExistence type="predicted"/>
<dbReference type="FunFam" id="1.10.10.60:FF:000002">
    <property type="entry name" value="Myb family transcription factor"/>
    <property type="match status" value="1"/>
</dbReference>
<feature type="region of interest" description="Disordered" evidence="5">
    <location>
        <begin position="1"/>
        <end position="40"/>
    </location>
</feature>
<feature type="domain" description="HTH myb-type" evidence="6">
    <location>
        <begin position="40"/>
        <end position="100"/>
    </location>
</feature>
<evidence type="ECO:0000313" key="8">
    <source>
        <dbReference type="Proteomes" id="UP001497457"/>
    </source>
</evidence>
<dbReference type="AlphaFoldDB" id="A0ABC9BJH2"/>
<feature type="compositionally biased region" description="Polar residues" evidence="5">
    <location>
        <begin position="184"/>
        <end position="208"/>
    </location>
</feature>
<accession>A0ABC9BJH2</accession>
<evidence type="ECO:0000256" key="3">
    <source>
        <dbReference type="ARBA" id="ARBA00023163"/>
    </source>
</evidence>
<keyword evidence="3" id="KW-0804">Transcription</keyword>
<dbReference type="InterPro" id="IPR006447">
    <property type="entry name" value="Myb_dom_plants"/>
</dbReference>
<keyword evidence="4" id="KW-0539">Nucleus</keyword>
<dbReference type="InterPro" id="IPR046955">
    <property type="entry name" value="PHR1-like"/>
</dbReference>